<dbReference type="EMBL" id="AFBQ01000292">
    <property type="protein sequence ID" value="EHY30695.1"/>
    <property type="molecule type" value="Genomic_DNA"/>
</dbReference>
<dbReference type="Proteomes" id="UP000004956">
    <property type="component" value="Unassembled WGS sequence"/>
</dbReference>
<sequence length="72" mass="8261">MGIRSPVGRIGKPVFRVVDVTLLLFRSGGLSEKYLVEAKIEKKNSRKRVDWGANSKNFVLTFSLFLYGVRWE</sequence>
<name>H3KGR2_9BURK</name>
<dbReference type="HOGENOM" id="CLU_2720836_0_0_4"/>
<evidence type="ECO:0000313" key="1">
    <source>
        <dbReference type="EMBL" id="EHY30695.1"/>
    </source>
</evidence>
<organism evidence="1 2">
    <name type="scientific">Sutterella parvirubra YIT 11816</name>
    <dbReference type="NCBI Taxonomy" id="762967"/>
    <lineage>
        <taxon>Bacteria</taxon>
        <taxon>Pseudomonadati</taxon>
        <taxon>Pseudomonadota</taxon>
        <taxon>Betaproteobacteria</taxon>
        <taxon>Burkholderiales</taxon>
        <taxon>Sutterellaceae</taxon>
        <taxon>Sutterella</taxon>
    </lineage>
</organism>
<comment type="caution">
    <text evidence="1">The sequence shown here is derived from an EMBL/GenBank/DDBJ whole genome shotgun (WGS) entry which is preliminary data.</text>
</comment>
<protein>
    <submittedName>
        <fullName evidence="1">Uncharacterized protein</fullName>
    </submittedName>
</protein>
<accession>H3KGR2</accession>
<dbReference type="AlphaFoldDB" id="H3KGR2"/>
<proteinExistence type="predicted"/>
<reference evidence="1 2" key="1">
    <citation type="submission" date="2011-11" db="EMBL/GenBank/DDBJ databases">
        <authorList>
            <person name="Weinstock G."/>
            <person name="Sodergren E."/>
            <person name="Clifton S."/>
            <person name="Fulton L."/>
            <person name="Fulton B."/>
            <person name="Courtney L."/>
            <person name="Fronick C."/>
            <person name="Harrison M."/>
            <person name="Strong C."/>
            <person name="Farmer C."/>
            <person name="Delahaunty K."/>
            <person name="Markovic C."/>
            <person name="Hall O."/>
            <person name="Minx P."/>
            <person name="Tomlinson C."/>
            <person name="Mitreva M."/>
            <person name="Hou S."/>
            <person name="Chen J."/>
            <person name="Wollam A."/>
            <person name="Pepin K.H."/>
            <person name="Johnson M."/>
            <person name="Bhonagiri V."/>
            <person name="Zhang X."/>
            <person name="Suruliraj S."/>
            <person name="Warren W."/>
            <person name="Chinwalla A."/>
            <person name="Mardis E.R."/>
            <person name="Wilson R.K."/>
        </authorList>
    </citation>
    <scope>NUCLEOTIDE SEQUENCE [LARGE SCALE GENOMIC DNA]</scope>
    <source>
        <strain evidence="1 2">YIT 11816</strain>
    </source>
</reference>
<evidence type="ECO:0000313" key="2">
    <source>
        <dbReference type="Proteomes" id="UP000004956"/>
    </source>
</evidence>
<dbReference type="STRING" id="762967.HMPREF9440_01944"/>
<gene>
    <name evidence="1" type="ORF">HMPREF9440_01944</name>
</gene>
<keyword evidence="2" id="KW-1185">Reference proteome</keyword>